<accession>A0A0C3HC10</accession>
<dbReference type="SUPFAM" id="SSF51905">
    <property type="entry name" value="FAD/NAD(P)-binding domain"/>
    <property type="match status" value="1"/>
</dbReference>
<keyword evidence="6" id="KW-0503">Monooxygenase</keyword>
<feature type="domain" description="FAD-binding" evidence="7">
    <location>
        <begin position="149"/>
        <end position="382"/>
    </location>
</feature>
<keyword evidence="9" id="KW-1185">Reference proteome</keyword>
<keyword evidence="3" id="KW-0285">Flavoprotein</keyword>
<evidence type="ECO:0000256" key="1">
    <source>
        <dbReference type="ARBA" id="ARBA00001974"/>
    </source>
</evidence>
<dbReference type="EMBL" id="KN832878">
    <property type="protein sequence ID" value="KIM99906.1"/>
    <property type="molecule type" value="Genomic_DNA"/>
</dbReference>
<dbReference type="InterPro" id="IPR002938">
    <property type="entry name" value="FAD-bd"/>
</dbReference>
<dbReference type="Gene3D" id="3.50.50.60">
    <property type="entry name" value="FAD/NAD(P)-binding domain"/>
    <property type="match status" value="1"/>
</dbReference>
<dbReference type="InParanoid" id="A0A0C3HC10"/>
<gene>
    <name evidence="8" type="ORF">OIDMADRAFT_55798</name>
</gene>
<dbReference type="PRINTS" id="PR00420">
    <property type="entry name" value="RNGMNOXGNASE"/>
</dbReference>
<evidence type="ECO:0000256" key="4">
    <source>
        <dbReference type="ARBA" id="ARBA00022827"/>
    </source>
</evidence>
<dbReference type="Pfam" id="PF01494">
    <property type="entry name" value="FAD_binding_3"/>
    <property type="match status" value="1"/>
</dbReference>
<proteinExistence type="inferred from homology"/>
<evidence type="ECO:0000256" key="6">
    <source>
        <dbReference type="ARBA" id="ARBA00023033"/>
    </source>
</evidence>
<evidence type="ECO:0000259" key="7">
    <source>
        <dbReference type="Pfam" id="PF01494"/>
    </source>
</evidence>
<organism evidence="8 9">
    <name type="scientific">Oidiodendron maius (strain Zn)</name>
    <dbReference type="NCBI Taxonomy" id="913774"/>
    <lineage>
        <taxon>Eukaryota</taxon>
        <taxon>Fungi</taxon>
        <taxon>Dikarya</taxon>
        <taxon>Ascomycota</taxon>
        <taxon>Pezizomycotina</taxon>
        <taxon>Leotiomycetes</taxon>
        <taxon>Leotiomycetes incertae sedis</taxon>
        <taxon>Myxotrichaceae</taxon>
        <taxon>Oidiodendron</taxon>
    </lineage>
</organism>
<name>A0A0C3HC10_OIDMZ</name>
<evidence type="ECO:0000256" key="2">
    <source>
        <dbReference type="ARBA" id="ARBA00007992"/>
    </source>
</evidence>
<comment type="similarity">
    <text evidence="2">Belongs to the paxM FAD-dependent monooxygenase family.</text>
</comment>
<dbReference type="HOGENOM" id="CLU_009665_19_1_1"/>
<dbReference type="AlphaFoldDB" id="A0A0C3HC10"/>
<dbReference type="PANTHER" id="PTHR13789:SF315">
    <property type="entry name" value="FAD-DEPENDENT MONOOXYGENASE MDPD"/>
    <property type="match status" value="1"/>
</dbReference>
<sequence>MVSKYPTSSAPGRYENVVHPDRQLLTGISVLIIGAGVGGIMSALECWRKGHTVRILERSHGPVETGQFKYPHILSGMLIYGPRGDFFTVGPSAVKAFRNWPQLAKENEELAYDPWVSYHKHTGEVVVKPSGMTWDGSRGVAPSRLYRHHRPKFYQMLLAQLAAIGVQVEWDHRVIDYYEDIEAGKGGCILDSGEKLEADLVIAADGLGTRSHKLVVGRKIEARSSGYAIYRTAYPVELALADPQVAERFKMLDNGHSVNEIWVGPDMHLIVWRSQDLMSWLITHKDDGTATESWHDRTSIEDVLTFTAKIPGWPDIMNRVIKTTPEGGITDWKLMWRDPQSQWASPGGRVVQVGDAAHTFVPSSGNGATQAIEDALCLASCLQLGGKSNIPLAVKVHVKLRNDRVSCCQYMGFVNQETYQHTNWDAVTQNPDAIKAKYGSWIWAHDAEKYAYENYGNVVLSIISGEPFENTNTPPGHVPRSWKIDELLALQKEGKTLELDGDWS</sequence>
<dbReference type="InterPro" id="IPR050493">
    <property type="entry name" value="FAD-dep_Monooxygenase_BioMet"/>
</dbReference>
<evidence type="ECO:0000313" key="9">
    <source>
        <dbReference type="Proteomes" id="UP000054321"/>
    </source>
</evidence>
<dbReference type="GO" id="GO:0071949">
    <property type="term" value="F:FAD binding"/>
    <property type="evidence" value="ECO:0007669"/>
    <property type="project" value="InterPro"/>
</dbReference>
<dbReference type="GO" id="GO:0004497">
    <property type="term" value="F:monooxygenase activity"/>
    <property type="evidence" value="ECO:0007669"/>
    <property type="project" value="UniProtKB-KW"/>
</dbReference>
<keyword evidence="5" id="KW-0560">Oxidoreductase</keyword>
<dbReference type="Proteomes" id="UP000054321">
    <property type="component" value="Unassembled WGS sequence"/>
</dbReference>
<evidence type="ECO:0000256" key="5">
    <source>
        <dbReference type="ARBA" id="ARBA00023002"/>
    </source>
</evidence>
<protein>
    <recommendedName>
        <fullName evidence="7">FAD-binding domain-containing protein</fullName>
    </recommendedName>
</protein>
<reference evidence="8 9" key="1">
    <citation type="submission" date="2014-04" db="EMBL/GenBank/DDBJ databases">
        <authorList>
            <consortium name="DOE Joint Genome Institute"/>
            <person name="Kuo A."/>
            <person name="Martino E."/>
            <person name="Perotto S."/>
            <person name="Kohler A."/>
            <person name="Nagy L.G."/>
            <person name="Floudas D."/>
            <person name="Copeland A."/>
            <person name="Barry K.W."/>
            <person name="Cichocki N."/>
            <person name="Veneault-Fourrey C."/>
            <person name="LaButti K."/>
            <person name="Lindquist E.A."/>
            <person name="Lipzen A."/>
            <person name="Lundell T."/>
            <person name="Morin E."/>
            <person name="Murat C."/>
            <person name="Sun H."/>
            <person name="Tunlid A."/>
            <person name="Henrissat B."/>
            <person name="Grigoriev I.V."/>
            <person name="Hibbett D.S."/>
            <person name="Martin F."/>
            <person name="Nordberg H.P."/>
            <person name="Cantor M.N."/>
            <person name="Hua S.X."/>
        </authorList>
    </citation>
    <scope>NUCLEOTIDE SEQUENCE [LARGE SCALE GENOMIC DNA]</scope>
    <source>
        <strain evidence="8 9">Zn</strain>
    </source>
</reference>
<dbReference type="PANTHER" id="PTHR13789">
    <property type="entry name" value="MONOOXYGENASE"/>
    <property type="match status" value="1"/>
</dbReference>
<dbReference type="OrthoDB" id="16820at2759"/>
<evidence type="ECO:0000256" key="3">
    <source>
        <dbReference type="ARBA" id="ARBA00022630"/>
    </source>
</evidence>
<keyword evidence="4" id="KW-0274">FAD</keyword>
<dbReference type="InterPro" id="IPR036188">
    <property type="entry name" value="FAD/NAD-bd_sf"/>
</dbReference>
<reference evidence="9" key="2">
    <citation type="submission" date="2015-01" db="EMBL/GenBank/DDBJ databases">
        <title>Evolutionary Origins and Diversification of the Mycorrhizal Mutualists.</title>
        <authorList>
            <consortium name="DOE Joint Genome Institute"/>
            <consortium name="Mycorrhizal Genomics Consortium"/>
            <person name="Kohler A."/>
            <person name="Kuo A."/>
            <person name="Nagy L.G."/>
            <person name="Floudas D."/>
            <person name="Copeland A."/>
            <person name="Barry K.W."/>
            <person name="Cichocki N."/>
            <person name="Veneault-Fourrey C."/>
            <person name="LaButti K."/>
            <person name="Lindquist E.A."/>
            <person name="Lipzen A."/>
            <person name="Lundell T."/>
            <person name="Morin E."/>
            <person name="Murat C."/>
            <person name="Riley R."/>
            <person name="Ohm R."/>
            <person name="Sun H."/>
            <person name="Tunlid A."/>
            <person name="Henrissat B."/>
            <person name="Grigoriev I.V."/>
            <person name="Hibbett D.S."/>
            <person name="Martin F."/>
        </authorList>
    </citation>
    <scope>NUCLEOTIDE SEQUENCE [LARGE SCALE GENOMIC DNA]</scope>
    <source>
        <strain evidence="9">Zn</strain>
    </source>
</reference>
<dbReference type="SUPFAM" id="SSF54373">
    <property type="entry name" value="FAD-linked reductases, C-terminal domain"/>
    <property type="match status" value="1"/>
</dbReference>
<comment type="cofactor">
    <cofactor evidence="1">
        <name>FAD</name>
        <dbReference type="ChEBI" id="CHEBI:57692"/>
    </cofactor>
</comment>
<evidence type="ECO:0000313" key="8">
    <source>
        <dbReference type="EMBL" id="KIM99906.1"/>
    </source>
</evidence>
<dbReference type="STRING" id="913774.A0A0C3HC10"/>